<name>A0A4R9BG18_9MICO</name>
<dbReference type="Gene3D" id="3.30.565.10">
    <property type="entry name" value="Histidine kinase-like ATPase, C-terminal domain"/>
    <property type="match status" value="1"/>
</dbReference>
<feature type="transmembrane region" description="Helical" evidence="1">
    <location>
        <begin position="165"/>
        <end position="184"/>
    </location>
</feature>
<feature type="transmembrane region" description="Helical" evidence="1">
    <location>
        <begin position="94"/>
        <end position="119"/>
    </location>
</feature>
<dbReference type="CDD" id="cd16935">
    <property type="entry name" value="HATPase_AgrC-ComD-like"/>
    <property type="match status" value="1"/>
</dbReference>
<feature type="domain" description="Sensor histidine kinase NatK-like C-terminal" evidence="2">
    <location>
        <begin position="326"/>
        <end position="430"/>
    </location>
</feature>
<evidence type="ECO:0000313" key="3">
    <source>
        <dbReference type="EMBL" id="TFD83526.1"/>
    </source>
</evidence>
<feature type="transmembrane region" description="Helical" evidence="1">
    <location>
        <begin position="43"/>
        <end position="60"/>
    </location>
</feature>
<comment type="caution">
    <text evidence="3">The sequence shown here is derived from an EMBL/GenBank/DDBJ whole genome shotgun (WGS) entry which is preliminary data.</text>
</comment>
<evidence type="ECO:0000256" key="1">
    <source>
        <dbReference type="SAM" id="Phobius"/>
    </source>
</evidence>
<feature type="transmembrane region" description="Helical" evidence="1">
    <location>
        <begin position="131"/>
        <end position="153"/>
    </location>
</feature>
<evidence type="ECO:0000259" key="2">
    <source>
        <dbReference type="Pfam" id="PF14501"/>
    </source>
</evidence>
<evidence type="ECO:0000313" key="4">
    <source>
        <dbReference type="Proteomes" id="UP000298468"/>
    </source>
</evidence>
<reference evidence="3 4" key="1">
    <citation type="submission" date="2019-03" db="EMBL/GenBank/DDBJ databases">
        <title>Genomics of glacier-inhabiting Cryobacterium strains.</title>
        <authorList>
            <person name="Liu Q."/>
            <person name="Xin Y.-H."/>
        </authorList>
    </citation>
    <scope>NUCLEOTIDE SEQUENCE [LARGE SCALE GENOMIC DNA]</scope>
    <source>
        <strain evidence="3 4">Sr59</strain>
    </source>
</reference>
<keyword evidence="1" id="KW-0472">Membrane</keyword>
<proteinExistence type="predicted"/>
<dbReference type="OrthoDB" id="9813149at2"/>
<keyword evidence="1" id="KW-0812">Transmembrane</keyword>
<dbReference type="Pfam" id="PF14501">
    <property type="entry name" value="HATPase_c_5"/>
    <property type="match status" value="1"/>
</dbReference>
<feature type="transmembrane region" description="Helical" evidence="1">
    <location>
        <begin position="12"/>
        <end position="31"/>
    </location>
</feature>
<dbReference type="Proteomes" id="UP000298468">
    <property type="component" value="Unassembled WGS sequence"/>
</dbReference>
<feature type="transmembrane region" description="Helical" evidence="1">
    <location>
        <begin position="66"/>
        <end position="87"/>
    </location>
</feature>
<keyword evidence="4" id="KW-1185">Reference proteome</keyword>
<keyword evidence="3" id="KW-0547">Nucleotide-binding</keyword>
<sequence length="443" mass="49189">MLSELDWSFAGFFEANGLIFELLISVAMLTLGLTRRDRFEKRVTVSSLTLVAMSSVWGGLVPDGMWANMARFLLLIACSGFAIMMCWRVTARQAMFYLAAAAMMQHFAFRGASIVTVLVEYAAPNVTWSAMVVYPLALLPFFVVGYLLFARPINRHSTEEMRSGSVLMLLIAMLASVNVFTHLFDEFGTEHSISLAAVYFPLDLVTCAFLLALTTAIVQRQSAEHDSEILRHLLHQQKTQMEGSKETIDLINLKTHDLKKQIGRLGDRIPQDEIDELRALVSIYDAAARTGNETLDVLLAEKLLLCELRGIHFDRIVDGGLLGFMRPGDVYSLFGNALDNAMEAVANVADPAHRYIALRVRQRKGLIAVQVENAYLGERSFKNGLPVTTKSDTRYHGFGMRSVRMITDKYGGTMAVTAKDGVFTLTLLLPVAESQNTPMTNTV</sequence>
<gene>
    <name evidence="3" type="ORF">E3T61_21050</name>
</gene>
<dbReference type="AlphaFoldDB" id="A0A4R9BG18"/>
<dbReference type="EMBL" id="SOHM01000049">
    <property type="protein sequence ID" value="TFD83526.1"/>
    <property type="molecule type" value="Genomic_DNA"/>
</dbReference>
<keyword evidence="1" id="KW-1133">Transmembrane helix</keyword>
<feature type="transmembrane region" description="Helical" evidence="1">
    <location>
        <begin position="196"/>
        <end position="218"/>
    </location>
</feature>
<accession>A0A4R9BG18</accession>
<organism evidence="3 4">
    <name type="scientific">Cryobacterium lactosi</name>
    <dbReference type="NCBI Taxonomy" id="1259202"/>
    <lineage>
        <taxon>Bacteria</taxon>
        <taxon>Bacillati</taxon>
        <taxon>Actinomycetota</taxon>
        <taxon>Actinomycetes</taxon>
        <taxon>Micrococcales</taxon>
        <taxon>Microbacteriaceae</taxon>
        <taxon>Cryobacterium</taxon>
    </lineage>
</organism>
<dbReference type="GO" id="GO:0005524">
    <property type="term" value="F:ATP binding"/>
    <property type="evidence" value="ECO:0007669"/>
    <property type="project" value="UniProtKB-KW"/>
</dbReference>
<keyword evidence="3" id="KW-0067">ATP-binding</keyword>
<dbReference type="RefSeq" id="WP_134642785.1">
    <property type="nucleotide sequence ID" value="NZ_SOHM01000049.1"/>
</dbReference>
<dbReference type="InterPro" id="IPR032834">
    <property type="entry name" value="NatK-like_C"/>
</dbReference>
<dbReference type="SUPFAM" id="SSF55874">
    <property type="entry name" value="ATPase domain of HSP90 chaperone/DNA topoisomerase II/histidine kinase"/>
    <property type="match status" value="1"/>
</dbReference>
<protein>
    <submittedName>
        <fullName evidence="3">ATP-binding protein</fullName>
    </submittedName>
</protein>
<dbReference type="InterPro" id="IPR036890">
    <property type="entry name" value="HATPase_C_sf"/>
</dbReference>